<dbReference type="AlphaFoldDB" id="A0A8K1CMG7"/>
<protein>
    <submittedName>
        <fullName evidence="1">Uncharacterized protein</fullName>
    </submittedName>
</protein>
<dbReference type="OrthoDB" id="91404at2759"/>
<evidence type="ECO:0000313" key="1">
    <source>
        <dbReference type="EMBL" id="TMW65613.1"/>
    </source>
</evidence>
<comment type="caution">
    <text evidence="1">The sequence shown here is derived from an EMBL/GenBank/DDBJ whole genome shotgun (WGS) entry which is preliminary data.</text>
</comment>
<gene>
    <name evidence="1" type="ORF">Poli38472_008255</name>
</gene>
<dbReference type="EMBL" id="SPLM01000037">
    <property type="protein sequence ID" value="TMW65613.1"/>
    <property type="molecule type" value="Genomic_DNA"/>
</dbReference>
<sequence length="271" mass="30232">MEQVRLEMTASVELHGGDVALFVQELKGIQAEALCEVQTIWSKRPTTAKGAVVTTAQLECERVVADFLCQRFSKLCRHVSSGEVMMVRCKRVHLGVLPLSAANKALTAKSTGRSEQKNQEVALREGVHPMEEARSASLPRSVVVDLLDCLGDRVAEVHDAFTTHAESFENSVRLTMLGLHHALTDICKDEWRAGALAKHNEAKDDAPDRLSMQRLRHLLTRLHTQQRVAFARIPESTHAPFVSYTDFLAIYLAYLQELQTKTTDTSCNARK</sequence>
<name>A0A8K1CMG7_PYTOL</name>
<proteinExistence type="predicted"/>
<organism evidence="1 2">
    <name type="scientific">Pythium oligandrum</name>
    <name type="common">Mycoparasitic fungus</name>
    <dbReference type="NCBI Taxonomy" id="41045"/>
    <lineage>
        <taxon>Eukaryota</taxon>
        <taxon>Sar</taxon>
        <taxon>Stramenopiles</taxon>
        <taxon>Oomycota</taxon>
        <taxon>Peronosporomycetes</taxon>
        <taxon>Pythiales</taxon>
        <taxon>Pythiaceae</taxon>
        <taxon>Pythium</taxon>
    </lineage>
</organism>
<reference evidence="1" key="1">
    <citation type="submission" date="2019-03" db="EMBL/GenBank/DDBJ databases">
        <title>Long read genome sequence of the mycoparasitic Pythium oligandrum ATCC 38472 isolated from sugarbeet rhizosphere.</title>
        <authorList>
            <person name="Gaulin E."/>
        </authorList>
    </citation>
    <scope>NUCLEOTIDE SEQUENCE</scope>
    <source>
        <strain evidence="1">ATCC 38472_TT</strain>
    </source>
</reference>
<accession>A0A8K1CMG7</accession>
<dbReference type="Proteomes" id="UP000794436">
    <property type="component" value="Unassembled WGS sequence"/>
</dbReference>
<evidence type="ECO:0000313" key="2">
    <source>
        <dbReference type="Proteomes" id="UP000794436"/>
    </source>
</evidence>
<keyword evidence="2" id="KW-1185">Reference proteome</keyword>